<keyword evidence="5 8" id="KW-0812">Transmembrane</keyword>
<evidence type="ECO:0000256" key="2">
    <source>
        <dbReference type="ARBA" id="ARBA00009212"/>
    </source>
</evidence>
<comment type="caution">
    <text evidence="9">The sequence shown here is derived from an EMBL/GenBank/DDBJ whole genome shotgun (WGS) entry which is preliminary data.</text>
</comment>
<dbReference type="PANTHER" id="PTHR34702:SF1">
    <property type="entry name" value="NA(+)_H(+) ANTIPORTER SUBUNIT F"/>
    <property type="match status" value="1"/>
</dbReference>
<feature type="transmembrane region" description="Helical" evidence="8">
    <location>
        <begin position="6"/>
        <end position="25"/>
    </location>
</feature>
<protein>
    <recommendedName>
        <fullName evidence="11">Sodium:proton antiporter</fullName>
    </recommendedName>
</protein>
<keyword evidence="6 8" id="KW-1133">Transmembrane helix</keyword>
<keyword evidence="3" id="KW-0813">Transport</keyword>
<evidence type="ECO:0000256" key="1">
    <source>
        <dbReference type="ARBA" id="ARBA00004651"/>
    </source>
</evidence>
<keyword evidence="7 8" id="KW-0472">Membrane</keyword>
<evidence type="ECO:0000256" key="6">
    <source>
        <dbReference type="ARBA" id="ARBA00022989"/>
    </source>
</evidence>
<organism evidence="9 10">
    <name type="scientific">Nesterenkonia rhizosphaerae</name>
    <dbReference type="NCBI Taxonomy" id="1348272"/>
    <lineage>
        <taxon>Bacteria</taxon>
        <taxon>Bacillati</taxon>
        <taxon>Actinomycetota</taxon>
        <taxon>Actinomycetes</taxon>
        <taxon>Micrococcales</taxon>
        <taxon>Micrococcaceae</taxon>
        <taxon>Nesterenkonia</taxon>
    </lineage>
</organism>
<dbReference type="RefSeq" id="WP_069956274.1">
    <property type="nucleotide sequence ID" value="NZ_BAABLW010000007.1"/>
</dbReference>
<evidence type="ECO:0000256" key="7">
    <source>
        <dbReference type="ARBA" id="ARBA00023136"/>
    </source>
</evidence>
<sequence length="134" mass="14330">MLEIAYWITQALLAIGALCAVYRVFRGPSVLDRVISVDVILIIVGSVMLTDMAFRRHQDFILFVVITAMIGFLGAVAIARYVAAGPHQNAPEDATAPVPIVEPAAPGASAADESTSWFAALTKSGFVPKKEDKQ</sequence>
<keyword evidence="4" id="KW-1003">Cell membrane</keyword>
<dbReference type="InterPro" id="IPR007208">
    <property type="entry name" value="MrpF/PhaF-like"/>
</dbReference>
<evidence type="ECO:0000256" key="8">
    <source>
        <dbReference type="SAM" id="Phobius"/>
    </source>
</evidence>
<proteinExistence type="inferred from homology"/>
<gene>
    <name evidence="9" type="ORF">GCM10025790_15620</name>
</gene>
<evidence type="ECO:0000313" key="10">
    <source>
        <dbReference type="Proteomes" id="UP001500368"/>
    </source>
</evidence>
<feature type="transmembrane region" description="Helical" evidence="8">
    <location>
        <begin position="37"/>
        <end position="54"/>
    </location>
</feature>
<dbReference type="PANTHER" id="PTHR34702">
    <property type="entry name" value="NA(+)/H(+) ANTIPORTER SUBUNIT F1"/>
    <property type="match status" value="1"/>
</dbReference>
<evidence type="ECO:0000256" key="5">
    <source>
        <dbReference type="ARBA" id="ARBA00022692"/>
    </source>
</evidence>
<evidence type="ECO:0000256" key="3">
    <source>
        <dbReference type="ARBA" id="ARBA00022448"/>
    </source>
</evidence>
<reference evidence="10" key="1">
    <citation type="journal article" date="2019" name="Int. J. Syst. Evol. Microbiol.">
        <title>The Global Catalogue of Microorganisms (GCM) 10K type strain sequencing project: providing services to taxonomists for standard genome sequencing and annotation.</title>
        <authorList>
            <consortium name="The Broad Institute Genomics Platform"/>
            <consortium name="The Broad Institute Genome Sequencing Center for Infectious Disease"/>
            <person name="Wu L."/>
            <person name="Ma J."/>
        </authorList>
    </citation>
    <scope>NUCLEOTIDE SEQUENCE [LARGE SCALE GENOMIC DNA]</scope>
    <source>
        <strain evidence="10">JCM 19129</strain>
    </source>
</reference>
<dbReference type="Pfam" id="PF04066">
    <property type="entry name" value="MrpF_PhaF"/>
    <property type="match status" value="1"/>
</dbReference>
<evidence type="ECO:0000313" key="9">
    <source>
        <dbReference type="EMBL" id="GAA4920441.1"/>
    </source>
</evidence>
<dbReference type="Proteomes" id="UP001500368">
    <property type="component" value="Unassembled WGS sequence"/>
</dbReference>
<dbReference type="EMBL" id="BAABLW010000007">
    <property type="protein sequence ID" value="GAA4920441.1"/>
    <property type="molecule type" value="Genomic_DNA"/>
</dbReference>
<accession>A0ABP9FWM7</accession>
<name>A0ABP9FWM7_9MICC</name>
<comment type="similarity">
    <text evidence="2">Belongs to the CPA3 antiporters (TC 2.A.63) subunit F family.</text>
</comment>
<evidence type="ECO:0008006" key="11">
    <source>
        <dbReference type="Google" id="ProtNLM"/>
    </source>
</evidence>
<comment type="subcellular location">
    <subcellularLocation>
        <location evidence="1">Cell membrane</location>
        <topology evidence="1">Multi-pass membrane protein</topology>
    </subcellularLocation>
</comment>
<keyword evidence="10" id="KW-1185">Reference proteome</keyword>
<feature type="transmembrane region" description="Helical" evidence="8">
    <location>
        <begin position="60"/>
        <end position="83"/>
    </location>
</feature>
<evidence type="ECO:0000256" key="4">
    <source>
        <dbReference type="ARBA" id="ARBA00022475"/>
    </source>
</evidence>